<comment type="caution">
    <text evidence="8">The sequence shown here is derived from an EMBL/GenBank/DDBJ whole genome shotgun (WGS) entry which is preliminary data.</text>
</comment>
<accession>A0A3R7M5K9</accession>
<dbReference type="EMBL" id="QCYY01002126">
    <property type="protein sequence ID" value="ROT72610.1"/>
    <property type="molecule type" value="Genomic_DNA"/>
</dbReference>
<comment type="subcellular location">
    <subcellularLocation>
        <location evidence="1">Cell projection</location>
        <location evidence="1">Cilium</location>
    </subcellularLocation>
    <subcellularLocation>
        <location evidence="2">Cytoplasm</location>
        <location evidence="2">Cytoskeleton</location>
    </subcellularLocation>
</comment>
<dbReference type="OrthoDB" id="10264920at2759"/>
<dbReference type="AlphaFoldDB" id="A0A3R7M5K9"/>
<feature type="compositionally biased region" description="Basic and acidic residues" evidence="6">
    <location>
        <begin position="343"/>
        <end position="353"/>
    </location>
</feature>
<name>A0A3R7M5K9_PENVA</name>
<dbReference type="GO" id="GO:0005929">
    <property type="term" value="C:cilium"/>
    <property type="evidence" value="ECO:0007669"/>
    <property type="project" value="UniProtKB-SubCell"/>
</dbReference>
<feature type="compositionally biased region" description="Polar residues" evidence="6">
    <location>
        <begin position="308"/>
        <end position="318"/>
    </location>
</feature>
<keyword evidence="5" id="KW-0966">Cell projection</keyword>
<reference evidence="8 9" key="1">
    <citation type="submission" date="2018-04" db="EMBL/GenBank/DDBJ databases">
        <authorList>
            <person name="Zhang X."/>
            <person name="Yuan J."/>
            <person name="Li F."/>
            <person name="Xiang J."/>
        </authorList>
    </citation>
    <scope>NUCLEOTIDE SEQUENCE [LARGE SCALE GENOMIC DNA]</scope>
    <source>
        <tissue evidence="8">Muscle</tissue>
    </source>
</reference>
<evidence type="ECO:0000256" key="1">
    <source>
        <dbReference type="ARBA" id="ARBA00004138"/>
    </source>
</evidence>
<organism evidence="8 9">
    <name type="scientific">Penaeus vannamei</name>
    <name type="common">Whiteleg shrimp</name>
    <name type="synonym">Litopenaeus vannamei</name>
    <dbReference type="NCBI Taxonomy" id="6689"/>
    <lineage>
        <taxon>Eukaryota</taxon>
        <taxon>Metazoa</taxon>
        <taxon>Ecdysozoa</taxon>
        <taxon>Arthropoda</taxon>
        <taxon>Crustacea</taxon>
        <taxon>Multicrustacea</taxon>
        <taxon>Malacostraca</taxon>
        <taxon>Eumalacostraca</taxon>
        <taxon>Eucarida</taxon>
        <taxon>Decapoda</taxon>
        <taxon>Dendrobranchiata</taxon>
        <taxon>Penaeoidea</taxon>
        <taxon>Penaeidae</taxon>
        <taxon>Penaeus</taxon>
    </lineage>
</organism>
<dbReference type="Proteomes" id="UP000283509">
    <property type="component" value="Unassembled WGS sequence"/>
</dbReference>
<evidence type="ECO:0000259" key="7">
    <source>
        <dbReference type="PROSITE" id="PS51665"/>
    </source>
</evidence>
<dbReference type="PANTHER" id="PTHR21490">
    <property type="entry name" value="ENKURIN-RELATED"/>
    <property type="match status" value="1"/>
</dbReference>
<evidence type="ECO:0000256" key="2">
    <source>
        <dbReference type="ARBA" id="ARBA00004245"/>
    </source>
</evidence>
<proteinExistence type="predicted"/>
<dbReference type="InterPro" id="IPR052102">
    <property type="entry name" value="Enkurin_domain-protein"/>
</dbReference>
<dbReference type="STRING" id="6689.A0A3R7M5K9"/>
<dbReference type="PROSITE" id="PS51665">
    <property type="entry name" value="ENKURIN"/>
    <property type="match status" value="1"/>
</dbReference>
<dbReference type="Pfam" id="PF13864">
    <property type="entry name" value="Enkurin"/>
    <property type="match status" value="1"/>
</dbReference>
<protein>
    <recommendedName>
        <fullName evidence="7">Enkurin domain-containing protein</fullName>
    </recommendedName>
</protein>
<dbReference type="GO" id="GO:0005881">
    <property type="term" value="C:cytoplasmic microtubule"/>
    <property type="evidence" value="ECO:0007669"/>
    <property type="project" value="TreeGrafter"/>
</dbReference>
<feature type="region of interest" description="Disordered" evidence="6">
    <location>
        <begin position="204"/>
        <end position="223"/>
    </location>
</feature>
<evidence type="ECO:0000256" key="3">
    <source>
        <dbReference type="ARBA" id="ARBA00022490"/>
    </source>
</evidence>
<feature type="domain" description="Enkurin" evidence="7">
    <location>
        <begin position="642"/>
        <end position="734"/>
    </location>
</feature>
<feature type="compositionally biased region" description="Polar residues" evidence="6">
    <location>
        <begin position="412"/>
        <end position="432"/>
    </location>
</feature>
<feature type="region of interest" description="Disordered" evidence="6">
    <location>
        <begin position="63"/>
        <end position="88"/>
    </location>
</feature>
<feature type="region of interest" description="Disordered" evidence="6">
    <location>
        <begin position="144"/>
        <end position="196"/>
    </location>
</feature>
<feature type="compositionally biased region" description="Low complexity" evidence="6">
    <location>
        <begin position="375"/>
        <end position="396"/>
    </location>
</feature>
<feature type="compositionally biased region" description="Polar residues" evidence="6">
    <location>
        <begin position="531"/>
        <end position="541"/>
    </location>
</feature>
<evidence type="ECO:0000256" key="5">
    <source>
        <dbReference type="ARBA" id="ARBA00023273"/>
    </source>
</evidence>
<feature type="compositionally biased region" description="Polar residues" evidence="6">
    <location>
        <begin position="605"/>
        <end position="621"/>
    </location>
</feature>
<dbReference type="PANTHER" id="PTHR21490:SF2">
    <property type="entry name" value="ENKURIN DOMAIN-CONTAINING PROTEIN 1"/>
    <property type="match status" value="1"/>
</dbReference>
<gene>
    <name evidence="8" type="ORF">C7M84_008971</name>
</gene>
<reference evidence="8 9" key="2">
    <citation type="submission" date="2019-01" db="EMBL/GenBank/DDBJ databases">
        <title>The decoding of complex shrimp genome reveals the adaptation for benthos swimmer, frequently molting mechanism and breeding impact on genome.</title>
        <authorList>
            <person name="Sun Y."/>
            <person name="Gao Y."/>
            <person name="Yu Y."/>
        </authorList>
    </citation>
    <scope>NUCLEOTIDE SEQUENCE [LARGE SCALE GENOMIC DNA]</scope>
    <source>
        <tissue evidence="8">Muscle</tissue>
    </source>
</reference>
<feature type="compositionally biased region" description="Basic and acidic residues" evidence="6">
    <location>
        <begin position="145"/>
        <end position="158"/>
    </location>
</feature>
<dbReference type="InterPro" id="IPR027012">
    <property type="entry name" value="Enkurin_dom"/>
</dbReference>
<feature type="region of interest" description="Disordered" evidence="6">
    <location>
        <begin position="308"/>
        <end position="434"/>
    </location>
</feature>
<keyword evidence="3" id="KW-0963">Cytoplasm</keyword>
<feature type="region of interest" description="Disordered" evidence="6">
    <location>
        <begin position="570"/>
        <end position="640"/>
    </location>
</feature>
<feature type="region of interest" description="Disordered" evidence="6">
    <location>
        <begin position="521"/>
        <end position="546"/>
    </location>
</feature>
<evidence type="ECO:0000313" key="9">
    <source>
        <dbReference type="Proteomes" id="UP000283509"/>
    </source>
</evidence>
<evidence type="ECO:0000256" key="6">
    <source>
        <dbReference type="SAM" id="MobiDB-lite"/>
    </source>
</evidence>
<keyword evidence="9" id="KW-1185">Reference proteome</keyword>
<feature type="region of interest" description="Disordered" evidence="6">
    <location>
        <begin position="1"/>
        <end position="23"/>
    </location>
</feature>
<keyword evidence="4" id="KW-0206">Cytoskeleton</keyword>
<sequence>MNLPAKRRGLSPEGRQIRERHQGSLTIGLQGITVHPTERSRNQRDFLQDNVRRLHEIQARCRDRENSRKPQPLRATRESSASTTSSIKQVDCLAPIRNGSAKLGRRSPSSECEGSAHSDYFSLTDDQIENAAAQLSARLHNGVHLPDRSERGNGRHIQENGFGHQSRSSSALSQSLPMPTNQSLLRDAPPRLARSGSPVMLRPISSTRHAPVSPRPVSAAHRQNSGTGLELLSGCELNYGMRKMRMDNLLSKIRNQKPACELDYNTHYRNIENQHKLLLDNSDMLSLYGYGEGSNGTDTQRSATRTALNTAGSGSKTSKLVRARSFDRDALSRKSVAGGQTEKSAKSSTKSDQRAVSSPSPQLKKRFSKSIGNLSHAAPSSASGQSSQSRSGSPSKMRSESANYSVRHLEQSPPSRVLSSVQSIQRSKSNLESPRIFEASTDGASEVPPLDNSSDLISQYLENESRVKSAATSAILNRTASSGELNLNSTMTSDCNFNISEPDQSVSCNSAMENLHLDLRPDSQVDGDMRIQNNNPSSQMEESTHEFHPEVYLKPYNDIVESEHVSEAVFPKEEAKSSTPVPNEPQDLPSVSSIPKLLKKREQHGQPSSPSTLRRSQSMKNIRQRQGEPPSSYKRGKLPKYLLARKEEEKRLAEIARSVDPECPPGHAPLPDHERRNTLHLLRKSQAEVMRELSSLPVAQDTLRVKKRRQDLEDKLMQIEDGLRIFSQPKVYVMNDD</sequence>
<feature type="compositionally biased region" description="Low complexity" evidence="6">
    <location>
        <begin position="165"/>
        <end position="176"/>
    </location>
</feature>
<evidence type="ECO:0000256" key="4">
    <source>
        <dbReference type="ARBA" id="ARBA00023212"/>
    </source>
</evidence>
<evidence type="ECO:0000313" key="8">
    <source>
        <dbReference type="EMBL" id="ROT72610.1"/>
    </source>
</evidence>